<sequence>MQDKDTTHSTFMQAFQPLFSKDLWKDIHQQVPDLDRRTQKLKTNQLTLLISNAQLQEYRALRKISTSVLSDNLGQAIGLKSISHSQISRRLKTLPTKVSEMLFRRTLHKVAQKQGYGKIRQQLGKLYMIDASTISLCLSRYPWAVFRKSKAGVKIHLRLSFDGIALPDEVVITPAKIADRKKLDELIVEDKDALNIFDRGYVDYELFDDYCEKGIRFVTRLKNNAIMEFTGVERPVEEDGIIEEDVDIILGTGSRKMKHTLREVTIDDTINEPFTILTNDFELSAEELGEIYRYRWQIELFFKWLKQHAQIKHFYGTSETAVTNQILLALMTYCSLMLLKLEVEYPRDLLTLQRLLITCLFESYEEFLEKLRRRRRKAAKRINHEKIYQMTEHYIITEEDTGWLNDLIYDPVIL</sequence>
<dbReference type="EMBL" id="CP001336">
    <property type="protein sequence ID" value="ACL19199.1"/>
    <property type="molecule type" value="Genomic_DNA"/>
</dbReference>
<dbReference type="EMBL" id="CP001336">
    <property type="protein sequence ID" value="ACL20770.1"/>
    <property type="molecule type" value="Genomic_DNA"/>
</dbReference>
<proteinExistence type="inferred from homology"/>
<evidence type="ECO:0000256" key="4">
    <source>
        <dbReference type="ARBA" id="ARBA00023172"/>
    </source>
</evidence>
<evidence type="ECO:0000256" key="1">
    <source>
        <dbReference type="ARBA" id="ARBA00010075"/>
    </source>
</evidence>
<keyword evidence="2" id="KW-0815">Transposition</keyword>
<evidence type="ECO:0000256" key="3">
    <source>
        <dbReference type="ARBA" id="ARBA00023125"/>
    </source>
</evidence>
<dbReference type="Proteomes" id="UP000007726">
    <property type="component" value="Chromosome"/>
</dbReference>
<dbReference type="PANTHER" id="PTHR33258:SF1">
    <property type="entry name" value="TRANSPOSASE INSL FOR INSERTION SEQUENCE ELEMENT IS186A-RELATED"/>
    <property type="match status" value="1"/>
</dbReference>
<dbReference type="HOGENOM" id="CLU_043140_0_2_9"/>
<organism evidence="9 10">
    <name type="scientific">Desulfitobacterium hafniense (strain DSM 10664 / DCB-2)</name>
    <dbReference type="NCBI Taxonomy" id="272564"/>
    <lineage>
        <taxon>Bacteria</taxon>
        <taxon>Bacillati</taxon>
        <taxon>Bacillota</taxon>
        <taxon>Clostridia</taxon>
        <taxon>Eubacteriales</taxon>
        <taxon>Desulfitobacteriaceae</taxon>
        <taxon>Desulfitobacterium</taxon>
    </lineage>
</organism>
<dbReference type="SUPFAM" id="SSF53098">
    <property type="entry name" value="Ribonuclease H-like"/>
    <property type="match status" value="1"/>
</dbReference>
<dbReference type="AlphaFoldDB" id="B8FQC5"/>
<dbReference type="PANTHER" id="PTHR33258">
    <property type="entry name" value="TRANSPOSASE INSL FOR INSERTION SEQUENCE ELEMENT IS186A-RELATED"/>
    <property type="match status" value="1"/>
</dbReference>
<protein>
    <submittedName>
        <fullName evidence="9">Transposase IS4 family protein</fullName>
    </submittedName>
</protein>
<dbReference type="InterPro" id="IPR012337">
    <property type="entry name" value="RNaseH-like_sf"/>
</dbReference>
<comment type="similarity">
    <text evidence="1">Belongs to the transposase 11 family.</text>
</comment>
<evidence type="ECO:0000313" key="7">
    <source>
        <dbReference type="EMBL" id="ACL20320.1"/>
    </source>
</evidence>
<evidence type="ECO:0000313" key="9">
    <source>
        <dbReference type="EMBL" id="ACL21586.1"/>
    </source>
</evidence>
<dbReference type="KEGG" id="dhd:Dhaf_2744"/>
<dbReference type="KEGG" id="dhd:Dhaf_1140"/>
<dbReference type="KEGG" id="dhd:Dhaf_2289"/>
<dbReference type="GO" id="GO:0006313">
    <property type="term" value="P:DNA transposition"/>
    <property type="evidence" value="ECO:0007669"/>
    <property type="project" value="InterPro"/>
</dbReference>
<dbReference type="InterPro" id="IPR047952">
    <property type="entry name" value="Transpos_IS4"/>
</dbReference>
<feature type="domain" description="Transposase IS4-like" evidence="5">
    <location>
        <begin position="127"/>
        <end position="334"/>
    </location>
</feature>
<dbReference type="KEGG" id="dhd:Dhaf_3568"/>
<dbReference type="NCBIfam" id="NF033592">
    <property type="entry name" value="transpos_IS4_1"/>
    <property type="match status" value="1"/>
</dbReference>
<keyword evidence="3" id="KW-0238">DNA-binding</keyword>
<dbReference type="Pfam" id="PF01609">
    <property type="entry name" value="DDE_Tnp_1"/>
    <property type="match status" value="1"/>
</dbReference>
<gene>
    <name evidence="6" type="ordered locus">Dhaf_1140</name>
    <name evidence="7" type="ordered locus">Dhaf_2289</name>
    <name evidence="8" type="ordered locus">Dhaf_2744</name>
    <name evidence="9" type="ordered locus">Dhaf_3568</name>
</gene>
<reference evidence="9 10" key="2">
    <citation type="journal article" date="2012" name="BMC Microbiol.">
        <title>Genome sequence of Desulfitobacterium hafniense DCB-2, a Gram-positive anaerobe capable of dehalogenation and metal reduction.</title>
        <authorList>
            <person name="Kim S.H."/>
            <person name="Harzman C."/>
            <person name="Davis J.K."/>
            <person name="Hutcheson R."/>
            <person name="Broderick J.B."/>
            <person name="Marsh T.L."/>
            <person name="Tiedje J.M."/>
        </authorList>
    </citation>
    <scope>NUCLEOTIDE SEQUENCE [LARGE SCALE GENOMIC DNA]</scope>
    <source>
        <strain evidence="9">DCB-2</strain>
        <strain evidence="10">DSM 10664 / DCB-2</strain>
    </source>
</reference>
<dbReference type="RefSeq" id="WP_015943229.1">
    <property type="nucleotide sequence ID" value="NC_011830.1"/>
</dbReference>
<name>B8FQC5_DESHD</name>
<evidence type="ECO:0000313" key="6">
    <source>
        <dbReference type="EMBL" id="ACL19199.1"/>
    </source>
</evidence>
<dbReference type="GO" id="GO:0004803">
    <property type="term" value="F:transposase activity"/>
    <property type="evidence" value="ECO:0007669"/>
    <property type="project" value="InterPro"/>
</dbReference>
<dbReference type="InterPro" id="IPR002559">
    <property type="entry name" value="Transposase_11"/>
</dbReference>
<dbReference type="EMBL" id="CP001336">
    <property type="protein sequence ID" value="ACL21586.1"/>
    <property type="molecule type" value="Genomic_DNA"/>
</dbReference>
<evidence type="ECO:0000259" key="5">
    <source>
        <dbReference type="Pfam" id="PF01609"/>
    </source>
</evidence>
<keyword evidence="4" id="KW-0233">DNA recombination</keyword>
<evidence type="ECO:0000313" key="10">
    <source>
        <dbReference type="Proteomes" id="UP000007726"/>
    </source>
</evidence>
<evidence type="ECO:0000313" key="8">
    <source>
        <dbReference type="EMBL" id="ACL20770.1"/>
    </source>
</evidence>
<dbReference type="GO" id="GO:0003677">
    <property type="term" value="F:DNA binding"/>
    <property type="evidence" value="ECO:0007669"/>
    <property type="project" value="UniProtKB-KW"/>
</dbReference>
<accession>B8FQC5</accession>
<reference evidence="9" key="1">
    <citation type="submission" date="2008-12" db="EMBL/GenBank/DDBJ databases">
        <title>Complete sequence of Desulfitobacterium hafniense DCB-2.</title>
        <authorList>
            <consortium name="US DOE Joint Genome Institute"/>
            <person name="Lucas S."/>
            <person name="Copeland A."/>
            <person name="Lapidus A."/>
            <person name="Glavina del Rio T."/>
            <person name="Dalin E."/>
            <person name="Tice H."/>
            <person name="Bruce D."/>
            <person name="Goodwin L."/>
            <person name="Pitluck S."/>
            <person name="Chertkov O."/>
            <person name="Brettin T."/>
            <person name="Detter J.C."/>
            <person name="Han C."/>
            <person name="Kuske C.R."/>
            <person name="Larimer F."/>
            <person name="Land M."/>
            <person name="Hauser L."/>
            <person name="Kyrpides N."/>
            <person name="Ovchinnikova G."/>
            <person name="Madsen T."/>
            <person name="Christiansen N."/>
            <person name="Ahring B."/>
            <person name="Marsh T."/>
            <person name="Harzman C."/>
            <person name="Davis J.K."/>
            <person name="Kim S.-H."/>
            <person name="Tiedje J.M."/>
        </authorList>
    </citation>
    <scope>NUCLEOTIDE SEQUENCE</scope>
    <source>
        <strain evidence="9">DCB-2</strain>
    </source>
</reference>
<dbReference type="EMBL" id="CP001336">
    <property type="protein sequence ID" value="ACL20320.1"/>
    <property type="molecule type" value="Genomic_DNA"/>
</dbReference>
<evidence type="ECO:0000256" key="2">
    <source>
        <dbReference type="ARBA" id="ARBA00022578"/>
    </source>
</evidence>